<evidence type="ECO:0000313" key="1">
    <source>
        <dbReference type="EMBL" id="JAD92155.1"/>
    </source>
</evidence>
<sequence length="54" mass="5979">MPLLQLCSSTLPSRGLHNLRTRVCTSAHARSDSAPIAYFWNVGVPVEHPFLMPC</sequence>
<reference evidence="1" key="2">
    <citation type="journal article" date="2015" name="Data Brief">
        <title>Shoot transcriptome of the giant reed, Arundo donax.</title>
        <authorList>
            <person name="Barrero R.A."/>
            <person name="Guerrero F.D."/>
            <person name="Moolhuijzen P."/>
            <person name="Goolsby J.A."/>
            <person name="Tidwell J."/>
            <person name="Bellgard S.E."/>
            <person name="Bellgard M.I."/>
        </authorList>
    </citation>
    <scope>NUCLEOTIDE SEQUENCE</scope>
    <source>
        <tissue evidence="1">Shoot tissue taken approximately 20 cm above the soil surface</tissue>
    </source>
</reference>
<protein>
    <submittedName>
        <fullName evidence="1">Uncharacterized protein</fullName>
    </submittedName>
</protein>
<organism evidence="1">
    <name type="scientific">Arundo donax</name>
    <name type="common">Giant reed</name>
    <name type="synonym">Donax arundinaceus</name>
    <dbReference type="NCBI Taxonomy" id="35708"/>
    <lineage>
        <taxon>Eukaryota</taxon>
        <taxon>Viridiplantae</taxon>
        <taxon>Streptophyta</taxon>
        <taxon>Embryophyta</taxon>
        <taxon>Tracheophyta</taxon>
        <taxon>Spermatophyta</taxon>
        <taxon>Magnoliopsida</taxon>
        <taxon>Liliopsida</taxon>
        <taxon>Poales</taxon>
        <taxon>Poaceae</taxon>
        <taxon>PACMAD clade</taxon>
        <taxon>Arundinoideae</taxon>
        <taxon>Arundineae</taxon>
        <taxon>Arundo</taxon>
    </lineage>
</organism>
<dbReference type="AlphaFoldDB" id="A0A0A9E2Q4"/>
<name>A0A0A9E2Q4_ARUDO</name>
<proteinExistence type="predicted"/>
<dbReference type="EMBL" id="GBRH01205740">
    <property type="protein sequence ID" value="JAD92155.1"/>
    <property type="molecule type" value="Transcribed_RNA"/>
</dbReference>
<reference evidence="1" key="1">
    <citation type="submission" date="2014-09" db="EMBL/GenBank/DDBJ databases">
        <authorList>
            <person name="Magalhaes I.L.F."/>
            <person name="Oliveira U."/>
            <person name="Santos F.R."/>
            <person name="Vidigal T.H.D.A."/>
            <person name="Brescovit A.D."/>
            <person name="Santos A.J."/>
        </authorList>
    </citation>
    <scope>NUCLEOTIDE SEQUENCE</scope>
    <source>
        <tissue evidence="1">Shoot tissue taken approximately 20 cm above the soil surface</tissue>
    </source>
</reference>
<accession>A0A0A9E2Q4</accession>